<evidence type="ECO:0000313" key="2">
    <source>
        <dbReference type="EMBL" id="GFH12110.1"/>
    </source>
</evidence>
<feature type="compositionally biased region" description="Gly residues" evidence="1">
    <location>
        <begin position="105"/>
        <end position="114"/>
    </location>
</feature>
<sequence length="137" mass="14065">MSDTAASVMLLPAAKPAAPPAPQATGKRGRTPAPDGNSVRGRKGAITELEAQVLRKVAELRLLSEQNQRLRDRSRMLEVVIQVRDQQAQLLKQMLDSAEEEEGGSEAGAAGGSGKEPDPALAMPVGGDGAAEGGAGA</sequence>
<gene>
    <name evidence="2" type="ORF">HaLaN_07739</name>
</gene>
<evidence type="ECO:0000256" key="1">
    <source>
        <dbReference type="SAM" id="MobiDB-lite"/>
    </source>
</evidence>
<organism evidence="2 3">
    <name type="scientific">Haematococcus lacustris</name>
    <name type="common">Green alga</name>
    <name type="synonym">Haematococcus pluvialis</name>
    <dbReference type="NCBI Taxonomy" id="44745"/>
    <lineage>
        <taxon>Eukaryota</taxon>
        <taxon>Viridiplantae</taxon>
        <taxon>Chlorophyta</taxon>
        <taxon>core chlorophytes</taxon>
        <taxon>Chlorophyceae</taxon>
        <taxon>CS clade</taxon>
        <taxon>Chlamydomonadales</taxon>
        <taxon>Haematococcaceae</taxon>
        <taxon>Haematococcus</taxon>
    </lineage>
</organism>
<name>A0A699YQC0_HAELA</name>
<dbReference type="EMBL" id="BLLF01000469">
    <property type="protein sequence ID" value="GFH12110.1"/>
    <property type="molecule type" value="Genomic_DNA"/>
</dbReference>
<proteinExistence type="predicted"/>
<dbReference type="AlphaFoldDB" id="A0A699YQC0"/>
<feature type="region of interest" description="Disordered" evidence="1">
    <location>
        <begin position="94"/>
        <end position="137"/>
    </location>
</feature>
<feature type="non-terminal residue" evidence="2">
    <location>
        <position position="1"/>
    </location>
</feature>
<feature type="compositionally biased region" description="Gly residues" evidence="1">
    <location>
        <begin position="126"/>
        <end position="137"/>
    </location>
</feature>
<protein>
    <submittedName>
        <fullName evidence="2">Uncharacterized protein</fullName>
    </submittedName>
</protein>
<dbReference type="Proteomes" id="UP000485058">
    <property type="component" value="Unassembled WGS sequence"/>
</dbReference>
<keyword evidence="3" id="KW-1185">Reference proteome</keyword>
<evidence type="ECO:0000313" key="3">
    <source>
        <dbReference type="Proteomes" id="UP000485058"/>
    </source>
</evidence>
<comment type="caution">
    <text evidence="2">The sequence shown here is derived from an EMBL/GenBank/DDBJ whole genome shotgun (WGS) entry which is preliminary data.</text>
</comment>
<feature type="region of interest" description="Disordered" evidence="1">
    <location>
        <begin position="1"/>
        <end position="44"/>
    </location>
</feature>
<accession>A0A699YQC0</accession>
<reference evidence="2 3" key="1">
    <citation type="submission" date="2020-02" db="EMBL/GenBank/DDBJ databases">
        <title>Draft genome sequence of Haematococcus lacustris strain NIES-144.</title>
        <authorList>
            <person name="Morimoto D."/>
            <person name="Nakagawa S."/>
            <person name="Yoshida T."/>
            <person name="Sawayama S."/>
        </authorList>
    </citation>
    <scope>NUCLEOTIDE SEQUENCE [LARGE SCALE GENOMIC DNA]</scope>
    <source>
        <strain evidence="2 3">NIES-144</strain>
    </source>
</reference>
<feature type="non-terminal residue" evidence="2">
    <location>
        <position position="137"/>
    </location>
</feature>